<sequence>MEHPATSSATSHPDTSSDDTQVPATPSDPSKLGFPRQGNWLTRAMGHTLLKAMGWRLEGEWPEAPKLITIGAPHTSNWDLGLAMGMMLSLNLRLSWMMKREAFFWPLGGLWRAMGGIPIDRKAAQDVVTQTAETFAKHKQLHLGITPEGTRSKVGGFRKGYLRMANAADVPVFLVGVDARNKRLVLDRFWPLTGDVDADNAAIEAYYREHYQGIRADKG</sequence>
<feature type="domain" description="Phospholipid/glycerol acyltransferase" evidence="5">
    <location>
        <begin position="67"/>
        <end position="180"/>
    </location>
</feature>
<organism evidence="6 7">
    <name type="scientific">Algimonas arctica</name>
    <dbReference type="NCBI Taxonomy" id="1479486"/>
    <lineage>
        <taxon>Bacteria</taxon>
        <taxon>Pseudomonadati</taxon>
        <taxon>Pseudomonadota</taxon>
        <taxon>Alphaproteobacteria</taxon>
        <taxon>Maricaulales</taxon>
        <taxon>Robiginitomaculaceae</taxon>
        <taxon>Algimonas</taxon>
    </lineage>
</organism>
<name>A0A8J3G283_9PROT</name>
<dbReference type="PANTHER" id="PTHR10434">
    <property type="entry name" value="1-ACYL-SN-GLYCEROL-3-PHOSPHATE ACYLTRANSFERASE"/>
    <property type="match status" value="1"/>
</dbReference>
<feature type="compositionally biased region" description="Polar residues" evidence="4">
    <location>
        <begin position="1"/>
        <end position="28"/>
    </location>
</feature>
<evidence type="ECO:0000256" key="2">
    <source>
        <dbReference type="ARBA" id="ARBA00022679"/>
    </source>
</evidence>
<dbReference type="Pfam" id="PF01553">
    <property type="entry name" value="Acyltransferase"/>
    <property type="match status" value="1"/>
</dbReference>
<accession>A0A8J3G283</accession>
<dbReference type="SMART" id="SM00563">
    <property type="entry name" value="PlsC"/>
    <property type="match status" value="1"/>
</dbReference>
<evidence type="ECO:0000256" key="4">
    <source>
        <dbReference type="SAM" id="MobiDB-lite"/>
    </source>
</evidence>
<reference evidence="6" key="2">
    <citation type="submission" date="2020-09" db="EMBL/GenBank/DDBJ databases">
        <authorList>
            <person name="Sun Q."/>
            <person name="Kim S."/>
        </authorList>
    </citation>
    <scope>NUCLEOTIDE SEQUENCE</scope>
    <source>
        <strain evidence="6">KCTC 32513</strain>
    </source>
</reference>
<comment type="caution">
    <text evidence="6">The sequence shown here is derived from an EMBL/GenBank/DDBJ whole genome shotgun (WGS) entry which is preliminary data.</text>
</comment>
<evidence type="ECO:0000256" key="1">
    <source>
        <dbReference type="ARBA" id="ARBA00005189"/>
    </source>
</evidence>
<evidence type="ECO:0000313" key="7">
    <source>
        <dbReference type="Proteomes" id="UP000634004"/>
    </source>
</evidence>
<keyword evidence="3" id="KW-0012">Acyltransferase</keyword>
<dbReference type="GO" id="GO:0003841">
    <property type="term" value="F:1-acylglycerol-3-phosphate O-acyltransferase activity"/>
    <property type="evidence" value="ECO:0007669"/>
    <property type="project" value="TreeGrafter"/>
</dbReference>
<dbReference type="PANTHER" id="PTHR10434:SF9">
    <property type="entry name" value="PHOSPHOLIPID_GLYCEROL ACYLTRANSFERASE DOMAIN-CONTAINING PROTEIN"/>
    <property type="match status" value="1"/>
</dbReference>
<dbReference type="EMBL" id="BMZH01000005">
    <property type="protein sequence ID" value="GHA92588.1"/>
    <property type="molecule type" value="Genomic_DNA"/>
</dbReference>
<protein>
    <recommendedName>
        <fullName evidence="5">Phospholipid/glycerol acyltransferase domain-containing protein</fullName>
    </recommendedName>
</protein>
<dbReference type="SUPFAM" id="SSF69593">
    <property type="entry name" value="Glycerol-3-phosphate (1)-acyltransferase"/>
    <property type="match status" value="1"/>
</dbReference>
<proteinExistence type="predicted"/>
<keyword evidence="7" id="KW-1185">Reference proteome</keyword>
<dbReference type="GO" id="GO:0006654">
    <property type="term" value="P:phosphatidic acid biosynthetic process"/>
    <property type="evidence" value="ECO:0007669"/>
    <property type="project" value="TreeGrafter"/>
</dbReference>
<dbReference type="RefSeq" id="WP_189496953.1">
    <property type="nucleotide sequence ID" value="NZ_BMZH01000005.1"/>
</dbReference>
<keyword evidence="2" id="KW-0808">Transferase</keyword>
<dbReference type="Proteomes" id="UP000634004">
    <property type="component" value="Unassembled WGS sequence"/>
</dbReference>
<reference evidence="6" key="1">
    <citation type="journal article" date="2014" name="Int. J. Syst. Evol. Microbiol.">
        <title>Complete genome sequence of Corynebacterium casei LMG S-19264T (=DSM 44701T), isolated from a smear-ripened cheese.</title>
        <authorList>
            <consortium name="US DOE Joint Genome Institute (JGI-PGF)"/>
            <person name="Walter F."/>
            <person name="Albersmeier A."/>
            <person name="Kalinowski J."/>
            <person name="Ruckert C."/>
        </authorList>
    </citation>
    <scope>NUCLEOTIDE SEQUENCE</scope>
    <source>
        <strain evidence="6">KCTC 32513</strain>
    </source>
</reference>
<evidence type="ECO:0000256" key="3">
    <source>
        <dbReference type="ARBA" id="ARBA00023315"/>
    </source>
</evidence>
<dbReference type="AlphaFoldDB" id="A0A8J3G283"/>
<feature type="region of interest" description="Disordered" evidence="4">
    <location>
        <begin position="1"/>
        <end position="37"/>
    </location>
</feature>
<gene>
    <name evidence="6" type="ORF">GCM10009069_14510</name>
</gene>
<comment type="pathway">
    <text evidence="1">Lipid metabolism.</text>
</comment>
<dbReference type="InterPro" id="IPR002123">
    <property type="entry name" value="Plipid/glycerol_acylTrfase"/>
</dbReference>
<evidence type="ECO:0000313" key="6">
    <source>
        <dbReference type="EMBL" id="GHA92588.1"/>
    </source>
</evidence>
<evidence type="ECO:0000259" key="5">
    <source>
        <dbReference type="SMART" id="SM00563"/>
    </source>
</evidence>